<keyword evidence="4" id="KW-1185">Reference proteome</keyword>
<evidence type="ECO:0000259" key="2">
    <source>
        <dbReference type="Pfam" id="PF16036"/>
    </source>
</evidence>
<feature type="domain" description="Chalcone isomerase" evidence="2">
    <location>
        <begin position="35"/>
        <end position="192"/>
    </location>
</feature>
<feature type="transmembrane region" description="Helical" evidence="1">
    <location>
        <begin position="12"/>
        <end position="31"/>
    </location>
</feature>
<evidence type="ECO:0000256" key="1">
    <source>
        <dbReference type="SAM" id="Phobius"/>
    </source>
</evidence>
<dbReference type="RefSeq" id="WP_344806237.1">
    <property type="nucleotide sequence ID" value="NZ_BAABBO010000009.1"/>
</dbReference>
<sequence>MSRARKVTRPGAVYRGLLVGVTAMIVAMPGLTAERFDRTLSLGETRLEQCGTGELVAYRFFTVGHAALYRQACDQPWALPAKEAATILFRYAREIPAHAFPEAAEEMLARNIHDSQLKAQMPSRLEAFHAAYEAVDEGDLYQISYQQDLGLSLMLNQKQLAVLEDGPLARLYFSIWLGDDPFDEDLKDDLLGQ</sequence>
<keyword evidence="1" id="KW-0472">Membrane</keyword>
<accession>A0ABP7PDF6</accession>
<organism evidence="3 4">
    <name type="scientific">Allohahella marinimesophila</name>
    <dbReference type="NCBI Taxonomy" id="1054972"/>
    <lineage>
        <taxon>Bacteria</taxon>
        <taxon>Pseudomonadati</taxon>
        <taxon>Pseudomonadota</taxon>
        <taxon>Gammaproteobacteria</taxon>
        <taxon>Oceanospirillales</taxon>
        <taxon>Hahellaceae</taxon>
        <taxon>Allohahella</taxon>
    </lineage>
</organism>
<keyword evidence="1" id="KW-0812">Transmembrane</keyword>
<gene>
    <name evidence="3" type="ORF">GCM10022278_22020</name>
</gene>
<dbReference type="Proteomes" id="UP001501337">
    <property type="component" value="Unassembled WGS sequence"/>
</dbReference>
<dbReference type="Pfam" id="PF16036">
    <property type="entry name" value="Chalcone_3"/>
    <property type="match status" value="1"/>
</dbReference>
<keyword evidence="1" id="KW-1133">Transmembrane helix</keyword>
<evidence type="ECO:0000313" key="3">
    <source>
        <dbReference type="EMBL" id="GAA3963800.1"/>
    </source>
</evidence>
<reference evidence="4" key="1">
    <citation type="journal article" date="2019" name="Int. J. Syst. Evol. Microbiol.">
        <title>The Global Catalogue of Microorganisms (GCM) 10K type strain sequencing project: providing services to taxonomists for standard genome sequencing and annotation.</title>
        <authorList>
            <consortium name="The Broad Institute Genomics Platform"/>
            <consortium name="The Broad Institute Genome Sequencing Center for Infectious Disease"/>
            <person name="Wu L."/>
            <person name="Ma J."/>
        </authorList>
    </citation>
    <scope>NUCLEOTIDE SEQUENCE [LARGE SCALE GENOMIC DNA]</scope>
    <source>
        <strain evidence="4">JCM 17555</strain>
    </source>
</reference>
<comment type="caution">
    <text evidence="3">The sequence shown here is derived from an EMBL/GenBank/DDBJ whole genome shotgun (WGS) entry which is preliminary data.</text>
</comment>
<dbReference type="EMBL" id="BAABBO010000009">
    <property type="protein sequence ID" value="GAA3963800.1"/>
    <property type="molecule type" value="Genomic_DNA"/>
</dbReference>
<dbReference type="InterPro" id="IPR016087">
    <property type="entry name" value="Chalcone_isomerase"/>
</dbReference>
<proteinExistence type="predicted"/>
<name>A0ABP7PDF6_9GAMM</name>
<protein>
    <recommendedName>
        <fullName evidence="2">Chalcone isomerase domain-containing protein</fullName>
    </recommendedName>
</protein>
<evidence type="ECO:0000313" key="4">
    <source>
        <dbReference type="Proteomes" id="UP001501337"/>
    </source>
</evidence>